<keyword evidence="2" id="KW-1185">Reference proteome</keyword>
<protein>
    <submittedName>
        <fullName evidence="1">Uncharacterized protein</fullName>
    </submittedName>
</protein>
<dbReference type="EMBL" id="CP067341">
    <property type="protein sequence ID" value="QQP12953.1"/>
    <property type="molecule type" value="Genomic_DNA"/>
</dbReference>
<accession>A0ABX7ASM4</accession>
<evidence type="ECO:0000313" key="1">
    <source>
        <dbReference type="EMBL" id="QQP12953.1"/>
    </source>
</evidence>
<gene>
    <name evidence="1" type="ORF">FJQ98_02430</name>
</gene>
<dbReference type="Proteomes" id="UP000596049">
    <property type="component" value="Chromosome"/>
</dbReference>
<proteinExistence type="predicted"/>
<sequence>MQDAEQIIPNYWGIILIEKVSNGKVKISFERRAKLNPYLSFENFVALLTSEEVKKVAIDQPAVMNKYSKLQIRKFFKQDVVKLLNEHLSLNKKREIKHFIRLTLKSKINETVH</sequence>
<evidence type="ECO:0000313" key="2">
    <source>
        <dbReference type="Proteomes" id="UP000596049"/>
    </source>
</evidence>
<dbReference type="RefSeq" id="WP_198926850.1">
    <property type="nucleotide sequence ID" value="NZ_CP067341.1"/>
</dbReference>
<name>A0ABX7ASM4_9BACI</name>
<organism evidence="1 2">
    <name type="scientific">Lysinibacillus agricola</name>
    <dbReference type="NCBI Taxonomy" id="2590012"/>
    <lineage>
        <taxon>Bacteria</taxon>
        <taxon>Bacillati</taxon>
        <taxon>Bacillota</taxon>
        <taxon>Bacilli</taxon>
        <taxon>Bacillales</taxon>
        <taxon>Bacillaceae</taxon>
        <taxon>Lysinibacillus</taxon>
    </lineage>
</organism>
<reference evidence="1 2" key="1">
    <citation type="submission" date="2020-01" db="EMBL/GenBank/DDBJ databases">
        <authorList>
            <person name="Liu G."/>
            <person name="Liu B."/>
        </authorList>
    </citation>
    <scope>NUCLEOTIDE SEQUENCE [LARGE SCALE GENOMIC DNA]</scope>
    <source>
        <strain evidence="1 2">FJAT-51161</strain>
    </source>
</reference>